<name>A0A1X2FJ99_9MYCO</name>
<comment type="caution">
    <text evidence="2">The sequence shown here is derived from an EMBL/GenBank/DDBJ whole genome shotgun (WGS) entry which is preliminary data.</text>
</comment>
<reference evidence="2 3" key="1">
    <citation type="submission" date="2016-01" db="EMBL/GenBank/DDBJ databases">
        <title>The new phylogeny of the genus Mycobacterium.</title>
        <authorList>
            <person name="Tarcisio F."/>
            <person name="Conor M."/>
            <person name="Antonella G."/>
            <person name="Elisabetta G."/>
            <person name="Giulia F.S."/>
            <person name="Sara T."/>
            <person name="Anna F."/>
            <person name="Clotilde B."/>
            <person name="Roberto B."/>
            <person name="Veronica D.S."/>
            <person name="Fabio R."/>
            <person name="Monica P."/>
            <person name="Olivier J."/>
            <person name="Enrico T."/>
            <person name="Nicola S."/>
        </authorList>
    </citation>
    <scope>NUCLEOTIDE SEQUENCE [LARGE SCALE GENOMIC DNA]</scope>
    <source>
        <strain evidence="2 3">ATCC 700010</strain>
    </source>
</reference>
<gene>
    <name evidence="2" type="ORF">AWC31_14475</name>
</gene>
<proteinExistence type="predicted"/>
<evidence type="ECO:0000256" key="1">
    <source>
        <dbReference type="SAM" id="MobiDB-lite"/>
    </source>
</evidence>
<protein>
    <recommendedName>
        <fullName evidence="4">HicB family toxin-antitoxin system</fullName>
    </recommendedName>
</protein>
<sequence length="144" mass="15747">MHRDNRWWVIEIPEIAGITRSRRLSEAGEAARKCIAATTNAAPADVDVVIVDVAVAGPDGDVRHLLEETTLVRETQRKLEEAAAAVVRDFVTDLTNEDARIPVRDIGYLMGLTPGRISQLSTEAKPPNHPVPLPAGLVPRRRTS</sequence>
<evidence type="ECO:0008006" key="4">
    <source>
        <dbReference type="Google" id="ProtNLM"/>
    </source>
</evidence>
<dbReference type="AlphaFoldDB" id="A0A1X2FJ99"/>
<evidence type="ECO:0000313" key="2">
    <source>
        <dbReference type="EMBL" id="ORX18504.1"/>
    </source>
</evidence>
<dbReference type="EMBL" id="LQQA01000005">
    <property type="protein sequence ID" value="ORX18504.1"/>
    <property type="molecule type" value="Genomic_DNA"/>
</dbReference>
<organism evidence="2 3">
    <name type="scientific">Mycolicibacterium wolinskyi</name>
    <dbReference type="NCBI Taxonomy" id="59750"/>
    <lineage>
        <taxon>Bacteria</taxon>
        <taxon>Bacillati</taxon>
        <taxon>Actinomycetota</taxon>
        <taxon>Actinomycetes</taxon>
        <taxon>Mycobacteriales</taxon>
        <taxon>Mycobacteriaceae</taxon>
        <taxon>Mycolicibacterium</taxon>
    </lineage>
</organism>
<accession>A0A1X2FJ99</accession>
<dbReference type="Proteomes" id="UP000193964">
    <property type="component" value="Unassembled WGS sequence"/>
</dbReference>
<evidence type="ECO:0000313" key="3">
    <source>
        <dbReference type="Proteomes" id="UP000193964"/>
    </source>
</evidence>
<feature type="region of interest" description="Disordered" evidence="1">
    <location>
        <begin position="121"/>
        <end position="144"/>
    </location>
</feature>